<proteinExistence type="predicted"/>
<name>A0AAE9YY59_9GAMM</name>
<reference evidence="2 3" key="1">
    <citation type="journal article" date="2015" name="Genome Announc.">
        <title>Draft Genome Sequences of Marine Isolates of Thalassomonas viridans and Thalassomonas actiniarum.</title>
        <authorList>
            <person name="Olonade I."/>
            <person name="van Zyl L.J."/>
            <person name="Trindade M."/>
        </authorList>
    </citation>
    <scope>NUCLEOTIDE SEQUENCE [LARGE SCALE GENOMIC DNA]</scope>
    <source>
        <strain evidence="2 3">XOM25</strain>
    </source>
</reference>
<protein>
    <submittedName>
        <fullName evidence="2">Uncharacterized protein</fullName>
    </submittedName>
</protein>
<dbReference type="Proteomes" id="UP000032352">
    <property type="component" value="Chromosome"/>
</dbReference>
<evidence type="ECO:0000313" key="2">
    <source>
        <dbReference type="EMBL" id="WDE03175.1"/>
    </source>
</evidence>
<dbReference type="EMBL" id="CP059733">
    <property type="protein sequence ID" value="WDE03175.1"/>
    <property type="molecule type" value="Genomic_DNA"/>
</dbReference>
<organism evidence="2 3">
    <name type="scientific">Thalassomonas viridans</name>
    <dbReference type="NCBI Taxonomy" id="137584"/>
    <lineage>
        <taxon>Bacteria</taxon>
        <taxon>Pseudomonadati</taxon>
        <taxon>Pseudomonadota</taxon>
        <taxon>Gammaproteobacteria</taxon>
        <taxon>Alteromonadales</taxon>
        <taxon>Colwelliaceae</taxon>
        <taxon>Thalassomonas</taxon>
    </lineage>
</organism>
<evidence type="ECO:0000256" key="1">
    <source>
        <dbReference type="SAM" id="MobiDB-lite"/>
    </source>
</evidence>
<evidence type="ECO:0000313" key="3">
    <source>
        <dbReference type="Proteomes" id="UP000032352"/>
    </source>
</evidence>
<dbReference type="AlphaFoldDB" id="A0AAE9YY59"/>
<keyword evidence="3" id="KW-1185">Reference proteome</keyword>
<feature type="compositionally biased region" description="Polar residues" evidence="1">
    <location>
        <begin position="499"/>
        <end position="512"/>
    </location>
</feature>
<dbReference type="RefSeq" id="WP_044837807.1">
    <property type="nucleotide sequence ID" value="NZ_CP059733.1"/>
</dbReference>
<reference evidence="2 3" key="2">
    <citation type="journal article" date="2022" name="Mar. Drugs">
        <title>Bioassay-Guided Fractionation Leads to the Detection of Cholic Acid Generated by the Rare Thalassomonas sp.</title>
        <authorList>
            <person name="Pheiffer F."/>
            <person name="Schneider Y.K."/>
            <person name="Hansen E.H."/>
            <person name="Andersen J.H."/>
            <person name="Isaksson J."/>
            <person name="Busche T."/>
            <person name="R C."/>
            <person name="Kalinowski J."/>
            <person name="Zyl L.V."/>
            <person name="Trindade M."/>
        </authorList>
    </citation>
    <scope>NUCLEOTIDE SEQUENCE [LARGE SCALE GENOMIC DNA]</scope>
    <source>
        <strain evidence="2 3">XOM25</strain>
    </source>
</reference>
<dbReference type="KEGG" id="tvd:SG34_017355"/>
<sequence length="687" mass="75035">MQRGYALKPAKSAQAAAGSALGYPVAVNSPNARIREILQANQKQTEAPQLKQQKLPAGKGSPSAVSCIIQRDTGATARVMARGTRAGSGLQFFPTNVTDTRVGPVSLAGGRRHRRASRLSVIIAANMSPRLLSRELLPLWTSAIPFTPAGATSPLPLDIIDETTLAKALLVHNQRYLPLPDMTAWQVGLRLPLPVQLDETSGMATVNPGLMRRLAAVFQQDWAPLLDSLSVADTVPSPAMLSAEVAAFLSRNPTAGDRGTNLSVRAETNVQALRPFIEAVFASLPSADAFALALAFMNDQVNRTMSLIAAQQDGAAILAQIQTRLNAAPGEITEQQQRGLDRANRMLALVSGASAVAAPAARRQRHRRRRLEMRRSRTGRPCACMVFIHNDERNARRAVEELHRACRYNLAIIDRGSLRSREISVPGEGPADPNELFPESVQTECSANEAACRLYEASHNNRRAMQIQFFLAMKECSGNFALPTIALHNNRNSDTAAFRSASLTEQQQTSLTGEVHRERESGSGSRDDLRTRLQAVSPSVRGRRRPDFSRLLNLGGTTNIFRWCNMPEIVSCHVGDPEHPDFVIWTTNRDDFTAFSTDNFNVVLQDRAAGESATDLSTLYVRLGGDHRYINIETPHSRPTRLDTEAVRRENMNAITSALRSRNLLCCDEALLGAVADIPSPDAGENE</sequence>
<feature type="compositionally biased region" description="Polar residues" evidence="1">
    <location>
        <begin position="42"/>
        <end position="52"/>
    </location>
</feature>
<feature type="compositionally biased region" description="Basic and acidic residues" evidence="1">
    <location>
        <begin position="514"/>
        <end position="528"/>
    </location>
</feature>
<accession>A0AAE9YY59</accession>
<feature type="region of interest" description="Disordered" evidence="1">
    <location>
        <begin position="42"/>
        <end position="64"/>
    </location>
</feature>
<gene>
    <name evidence="2" type="ORF">SG34_017355</name>
</gene>
<feature type="region of interest" description="Disordered" evidence="1">
    <location>
        <begin position="499"/>
        <end position="528"/>
    </location>
</feature>